<organism evidence="2 3">
    <name type="scientific">Pontibacter korlensis</name>
    <dbReference type="NCBI Taxonomy" id="400092"/>
    <lineage>
        <taxon>Bacteria</taxon>
        <taxon>Pseudomonadati</taxon>
        <taxon>Bacteroidota</taxon>
        <taxon>Cytophagia</taxon>
        <taxon>Cytophagales</taxon>
        <taxon>Hymenobacteraceae</taxon>
        <taxon>Pontibacter</taxon>
    </lineage>
</organism>
<dbReference type="Gene3D" id="1.20.120.450">
    <property type="entry name" value="dinb family like domain"/>
    <property type="match status" value="1"/>
</dbReference>
<evidence type="ECO:0000313" key="2">
    <source>
        <dbReference type="EMBL" id="AKD04737.1"/>
    </source>
</evidence>
<dbReference type="EMBL" id="CP009621">
    <property type="protein sequence ID" value="AKD04737.1"/>
    <property type="molecule type" value="Genomic_DNA"/>
</dbReference>
<reference evidence="2 3" key="1">
    <citation type="journal article" date="2015" name="Sci. Rep.">
        <title>Unraveling adaptation of Pontibacter korlensis to radiation and infertility in desert through complete genome and comparative transcriptomic analysis.</title>
        <authorList>
            <person name="Dai J."/>
            <person name="Dai W."/>
            <person name="Qiu C."/>
            <person name="Yang Z."/>
            <person name="Zhang Y."/>
            <person name="Zhou M."/>
            <person name="Zhang L."/>
            <person name="Fang C."/>
            <person name="Gao Q."/>
            <person name="Yang Q."/>
            <person name="Li X."/>
            <person name="Wang Z."/>
            <person name="Wang Z."/>
            <person name="Jia Z."/>
            <person name="Chen X."/>
        </authorList>
    </citation>
    <scope>NUCLEOTIDE SEQUENCE [LARGE SCALE GENOMIC DNA]</scope>
    <source>
        <strain evidence="2 3">X14-1T</strain>
    </source>
</reference>
<gene>
    <name evidence="2" type="ORF">PKOR_18585</name>
</gene>
<evidence type="ECO:0000259" key="1">
    <source>
        <dbReference type="Pfam" id="PF12867"/>
    </source>
</evidence>
<dbReference type="STRING" id="400092.PKOR_18585"/>
<dbReference type="InterPro" id="IPR024775">
    <property type="entry name" value="DinB-like"/>
</dbReference>
<dbReference type="RefSeq" id="WP_046312659.1">
    <property type="nucleotide sequence ID" value="NZ_CP009621.1"/>
</dbReference>
<dbReference type="Pfam" id="PF12867">
    <property type="entry name" value="DinB_2"/>
    <property type="match status" value="1"/>
</dbReference>
<dbReference type="KEGG" id="pko:PKOR_18585"/>
<keyword evidence="3" id="KW-1185">Reference proteome</keyword>
<dbReference type="InterPro" id="IPR034660">
    <property type="entry name" value="DinB/YfiT-like"/>
</dbReference>
<evidence type="ECO:0000313" key="3">
    <source>
        <dbReference type="Proteomes" id="UP000033109"/>
    </source>
</evidence>
<dbReference type="HOGENOM" id="CLU_142853_0_0_10"/>
<feature type="domain" description="DinB-like" evidence="1">
    <location>
        <begin position="14"/>
        <end position="151"/>
    </location>
</feature>
<dbReference type="OrthoDB" id="2599194at2"/>
<sequence>MLRMVDIIHHRESIFEQLRKLDADKKPEFGVMTPQHMVEHLAYVVRFSNGKLPQKLHYRDEKAEKFKQYTIYTDRELMPGFKAPMLGDEPARLVHTDINAALANLHQELEDFDAFFANMPDAKPVSPTLGELDYKEWVIFHNKHFKHHLKQFGLA</sequence>
<dbReference type="Proteomes" id="UP000033109">
    <property type="component" value="Chromosome"/>
</dbReference>
<protein>
    <recommendedName>
        <fullName evidence="1">DinB-like domain-containing protein</fullName>
    </recommendedName>
</protein>
<name>A0A0E3UY14_9BACT</name>
<dbReference type="PATRIC" id="fig|400092.3.peg.4069"/>
<dbReference type="AlphaFoldDB" id="A0A0E3UY14"/>
<proteinExistence type="predicted"/>
<accession>A0A0E3UY14</accession>